<sequence length="212" mass="24423">MQERLVGWKAHSLSLAGRIMLAKPVLSAMPIYAMQKSVIPSSVCLEMERIIHHSDQKRGVNWKQVCEAPEEGGLGFRSSMVNRVGEWNCNRFVDIIPTGALRRIAATLPCKMDVEDTPRWLWDGKRRFTIKPAYSSLRKFCKCRGHERVRMFLWLACNDELLMNEEHLKRKMTIEVNCSFCIKNVESIGHVLRSFPVAMCLWMSLVHPTCLC</sequence>
<dbReference type="InterPro" id="IPR026960">
    <property type="entry name" value="RVT-Znf"/>
</dbReference>
<protein>
    <recommendedName>
        <fullName evidence="1">Reverse transcriptase zinc-binding domain-containing protein</fullName>
    </recommendedName>
</protein>
<dbReference type="PANTHER" id="PTHR33116">
    <property type="entry name" value="REVERSE TRANSCRIPTASE ZINC-BINDING DOMAIN-CONTAINING PROTEIN-RELATED-RELATED"/>
    <property type="match status" value="1"/>
</dbReference>
<reference evidence="2 3" key="1">
    <citation type="submission" date="2023-03" db="EMBL/GenBank/DDBJ databases">
        <title>WGS of Gossypium arboreum.</title>
        <authorList>
            <person name="Yu D."/>
        </authorList>
    </citation>
    <scope>NUCLEOTIDE SEQUENCE [LARGE SCALE GENOMIC DNA]</scope>
    <source>
        <tissue evidence="2">Leaf</tissue>
    </source>
</reference>
<comment type="caution">
    <text evidence="2">The sequence shown here is derived from an EMBL/GenBank/DDBJ whole genome shotgun (WGS) entry which is preliminary data.</text>
</comment>
<gene>
    <name evidence="2" type="ORF">PVK06_005859</name>
</gene>
<name>A0ABR0QVP2_GOSAR</name>
<keyword evidence="3" id="KW-1185">Reference proteome</keyword>
<evidence type="ECO:0000313" key="3">
    <source>
        <dbReference type="Proteomes" id="UP001358586"/>
    </source>
</evidence>
<dbReference type="Proteomes" id="UP001358586">
    <property type="component" value="Chromosome 2"/>
</dbReference>
<dbReference type="Pfam" id="PF13966">
    <property type="entry name" value="zf-RVT"/>
    <property type="match status" value="1"/>
</dbReference>
<organism evidence="2 3">
    <name type="scientific">Gossypium arboreum</name>
    <name type="common">Tree cotton</name>
    <name type="synonym">Gossypium nanking</name>
    <dbReference type="NCBI Taxonomy" id="29729"/>
    <lineage>
        <taxon>Eukaryota</taxon>
        <taxon>Viridiplantae</taxon>
        <taxon>Streptophyta</taxon>
        <taxon>Embryophyta</taxon>
        <taxon>Tracheophyta</taxon>
        <taxon>Spermatophyta</taxon>
        <taxon>Magnoliopsida</taxon>
        <taxon>eudicotyledons</taxon>
        <taxon>Gunneridae</taxon>
        <taxon>Pentapetalae</taxon>
        <taxon>rosids</taxon>
        <taxon>malvids</taxon>
        <taxon>Malvales</taxon>
        <taxon>Malvaceae</taxon>
        <taxon>Malvoideae</taxon>
        <taxon>Gossypium</taxon>
    </lineage>
</organism>
<dbReference type="EMBL" id="JARKNE010000002">
    <property type="protein sequence ID" value="KAK5843403.1"/>
    <property type="molecule type" value="Genomic_DNA"/>
</dbReference>
<accession>A0ABR0QVP2</accession>
<feature type="domain" description="Reverse transcriptase zinc-binding" evidence="1">
    <location>
        <begin position="142"/>
        <end position="202"/>
    </location>
</feature>
<evidence type="ECO:0000313" key="2">
    <source>
        <dbReference type="EMBL" id="KAK5843403.1"/>
    </source>
</evidence>
<proteinExistence type="predicted"/>
<dbReference type="PANTHER" id="PTHR33116:SF78">
    <property type="entry name" value="OS12G0587133 PROTEIN"/>
    <property type="match status" value="1"/>
</dbReference>
<evidence type="ECO:0000259" key="1">
    <source>
        <dbReference type="Pfam" id="PF13966"/>
    </source>
</evidence>